<sequence length="418" mass="44392">MPSPSSAAADTVQPSGTDGSTPTATVVGSIDVEKHASEEKDLEGGAAPVEPATAPPPGPPPFPNGGKRAYLTTLGGVLVLFTTFGLSNSWAAFQAELSNHQLNDYTASSISWIGSVQLWALFVCGLPSGSLFDRGYFQYQLAVGSVLWIFGMFMLSLSKEYYQFFLSYAICLGAVVYPIQLNHLFRSQGFAPAVRSVAYIHVGFLLFANLLMRPRNDIPPRKPPPALPLIGSFLKEPRTWFVCLGCAFVMLGMFIPIFYVQVFVQTHGADEVVVTYAVFPLTLGGKASTTHSRQQTASELGLLADRFGNLTVGLGVTTLIGGMIFAMLGATSTGGAVAFCIVYGAASGAWVTIMAPSLISLANSVREFGTRGGLGMLFVSFSALIGTPIAGAILRATPSSDDKPSNYTGVRRKGTWRV</sequence>
<gene>
    <name evidence="3" type="ORF">Rhopal_003428-T1</name>
</gene>
<feature type="region of interest" description="Disordered" evidence="1">
    <location>
        <begin position="1"/>
        <end position="65"/>
    </location>
</feature>
<evidence type="ECO:0000256" key="2">
    <source>
        <dbReference type="SAM" id="Phobius"/>
    </source>
</evidence>
<keyword evidence="2" id="KW-1133">Transmembrane helix</keyword>
<feature type="transmembrane region" description="Helical" evidence="2">
    <location>
        <begin position="310"/>
        <end position="330"/>
    </location>
</feature>
<name>A0AAV5GM21_9BASI</name>
<evidence type="ECO:0000313" key="4">
    <source>
        <dbReference type="Proteomes" id="UP001342314"/>
    </source>
</evidence>
<feature type="transmembrane region" description="Helical" evidence="2">
    <location>
        <begin position="105"/>
        <end position="130"/>
    </location>
</feature>
<dbReference type="InterPro" id="IPR036259">
    <property type="entry name" value="MFS_trans_sf"/>
</dbReference>
<dbReference type="Gene3D" id="1.20.1250.20">
    <property type="entry name" value="MFS general substrate transporter like domains"/>
    <property type="match status" value="2"/>
</dbReference>
<evidence type="ECO:0000256" key="1">
    <source>
        <dbReference type="SAM" id="MobiDB-lite"/>
    </source>
</evidence>
<feature type="transmembrane region" description="Helical" evidence="2">
    <location>
        <begin position="193"/>
        <end position="212"/>
    </location>
</feature>
<dbReference type="Proteomes" id="UP001342314">
    <property type="component" value="Unassembled WGS sequence"/>
</dbReference>
<evidence type="ECO:0008006" key="5">
    <source>
        <dbReference type="Google" id="ProtNLM"/>
    </source>
</evidence>
<comment type="caution">
    <text evidence="3">The sequence shown here is derived from an EMBL/GenBank/DDBJ whole genome shotgun (WGS) entry which is preliminary data.</text>
</comment>
<dbReference type="InterPro" id="IPR050327">
    <property type="entry name" value="Proton-linked_MCT"/>
</dbReference>
<keyword evidence="2" id="KW-0472">Membrane</keyword>
<dbReference type="AlphaFoldDB" id="A0AAV5GM21"/>
<evidence type="ECO:0000313" key="3">
    <source>
        <dbReference type="EMBL" id="GJN90417.1"/>
    </source>
</evidence>
<dbReference type="EMBL" id="BQKY01000006">
    <property type="protein sequence ID" value="GJN90417.1"/>
    <property type="molecule type" value="Genomic_DNA"/>
</dbReference>
<feature type="compositionally biased region" description="Pro residues" evidence="1">
    <location>
        <begin position="53"/>
        <end position="63"/>
    </location>
</feature>
<feature type="compositionally biased region" description="Polar residues" evidence="1">
    <location>
        <begin position="1"/>
        <end position="26"/>
    </location>
</feature>
<dbReference type="PANTHER" id="PTHR11360:SF284">
    <property type="entry name" value="EG:103B4.3 PROTEIN-RELATED"/>
    <property type="match status" value="1"/>
</dbReference>
<keyword evidence="2" id="KW-0812">Transmembrane</keyword>
<proteinExistence type="predicted"/>
<reference evidence="3 4" key="1">
    <citation type="submission" date="2021-12" db="EMBL/GenBank/DDBJ databases">
        <title>High titer production of polyol ester of fatty acids by Rhodotorula paludigena BS15 towards product separation-free biomass refinery.</title>
        <authorList>
            <person name="Mano J."/>
            <person name="Ono H."/>
            <person name="Tanaka T."/>
            <person name="Naito K."/>
            <person name="Sushida H."/>
            <person name="Ike M."/>
            <person name="Tokuyasu K."/>
            <person name="Kitaoka M."/>
        </authorList>
    </citation>
    <scope>NUCLEOTIDE SEQUENCE [LARGE SCALE GENOMIC DNA]</scope>
    <source>
        <strain evidence="3 4">BS15</strain>
    </source>
</reference>
<feature type="transmembrane region" description="Helical" evidence="2">
    <location>
        <begin position="136"/>
        <end position="157"/>
    </location>
</feature>
<feature type="transmembrane region" description="Helical" evidence="2">
    <location>
        <begin position="239"/>
        <end position="260"/>
    </location>
</feature>
<dbReference type="PANTHER" id="PTHR11360">
    <property type="entry name" value="MONOCARBOXYLATE TRANSPORTER"/>
    <property type="match status" value="1"/>
</dbReference>
<feature type="transmembrane region" description="Helical" evidence="2">
    <location>
        <begin position="69"/>
        <end position="93"/>
    </location>
</feature>
<feature type="transmembrane region" description="Helical" evidence="2">
    <location>
        <begin position="374"/>
        <end position="394"/>
    </location>
</feature>
<feature type="compositionally biased region" description="Basic and acidic residues" evidence="1">
    <location>
        <begin position="31"/>
        <end position="43"/>
    </location>
</feature>
<feature type="transmembrane region" description="Helical" evidence="2">
    <location>
        <begin position="336"/>
        <end position="362"/>
    </location>
</feature>
<feature type="transmembrane region" description="Helical" evidence="2">
    <location>
        <begin position="164"/>
        <end position="181"/>
    </location>
</feature>
<organism evidence="3 4">
    <name type="scientific">Rhodotorula paludigena</name>
    <dbReference type="NCBI Taxonomy" id="86838"/>
    <lineage>
        <taxon>Eukaryota</taxon>
        <taxon>Fungi</taxon>
        <taxon>Dikarya</taxon>
        <taxon>Basidiomycota</taxon>
        <taxon>Pucciniomycotina</taxon>
        <taxon>Microbotryomycetes</taxon>
        <taxon>Sporidiobolales</taxon>
        <taxon>Sporidiobolaceae</taxon>
        <taxon>Rhodotorula</taxon>
    </lineage>
</organism>
<keyword evidence="4" id="KW-1185">Reference proteome</keyword>
<dbReference type="SUPFAM" id="SSF103473">
    <property type="entry name" value="MFS general substrate transporter"/>
    <property type="match status" value="1"/>
</dbReference>
<protein>
    <recommendedName>
        <fullName evidence="5">Monocarboxylate transporter</fullName>
    </recommendedName>
</protein>
<accession>A0AAV5GM21</accession>